<feature type="compositionally biased region" description="Basic residues" evidence="1">
    <location>
        <begin position="24"/>
        <end position="37"/>
    </location>
</feature>
<dbReference type="AlphaFoldDB" id="A0A0V1BGE0"/>
<feature type="region of interest" description="Disordered" evidence="1">
    <location>
        <begin position="1"/>
        <end position="50"/>
    </location>
</feature>
<gene>
    <name evidence="2" type="ORF">T01_13470</name>
</gene>
<reference evidence="2 3" key="1">
    <citation type="submission" date="2015-01" db="EMBL/GenBank/DDBJ databases">
        <title>Evolution of Trichinella species and genotypes.</title>
        <authorList>
            <person name="Korhonen P.K."/>
            <person name="Edoardo P."/>
            <person name="Giuseppe L.R."/>
            <person name="Gasser R.B."/>
        </authorList>
    </citation>
    <scope>NUCLEOTIDE SEQUENCE [LARGE SCALE GENOMIC DNA]</scope>
    <source>
        <strain evidence="2">ISS3</strain>
    </source>
</reference>
<evidence type="ECO:0000313" key="3">
    <source>
        <dbReference type="Proteomes" id="UP000054776"/>
    </source>
</evidence>
<evidence type="ECO:0000313" key="2">
    <source>
        <dbReference type="EMBL" id="KRY35868.1"/>
    </source>
</evidence>
<proteinExistence type="predicted"/>
<name>A0A0V1BGE0_TRISP</name>
<dbReference type="Proteomes" id="UP000054776">
    <property type="component" value="Unassembled WGS sequence"/>
</dbReference>
<dbReference type="EMBL" id="JYDH01000049">
    <property type="protein sequence ID" value="KRY35868.1"/>
    <property type="molecule type" value="Genomic_DNA"/>
</dbReference>
<organism evidence="2 3">
    <name type="scientific">Trichinella spiralis</name>
    <name type="common">Trichina worm</name>
    <dbReference type="NCBI Taxonomy" id="6334"/>
    <lineage>
        <taxon>Eukaryota</taxon>
        <taxon>Metazoa</taxon>
        <taxon>Ecdysozoa</taxon>
        <taxon>Nematoda</taxon>
        <taxon>Enoplea</taxon>
        <taxon>Dorylaimia</taxon>
        <taxon>Trichinellida</taxon>
        <taxon>Trichinellidae</taxon>
        <taxon>Trichinella</taxon>
    </lineage>
</organism>
<comment type="caution">
    <text evidence="2">The sequence shown here is derived from an EMBL/GenBank/DDBJ whole genome shotgun (WGS) entry which is preliminary data.</text>
</comment>
<dbReference type="InParanoid" id="A0A0V1BGE0"/>
<evidence type="ECO:0000256" key="1">
    <source>
        <dbReference type="SAM" id="MobiDB-lite"/>
    </source>
</evidence>
<accession>A0A0V1BGE0</accession>
<keyword evidence="3" id="KW-1185">Reference proteome</keyword>
<protein>
    <submittedName>
        <fullName evidence="2">Uncharacterized protein</fullName>
    </submittedName>
</protein>
<sequence>MGTIRSLPGRRKSPSEAGCEPRRCARRTKTPVRRKFPNKSNPNRPANSTVYCDSTLASSRRRDLSAFRTGRCQREGDSRGPFGPDLRLQYCNHETTSRSRRYECAVQSHVCITSTSSRISIRLILRHVHRRRYLQSQEIIGQLAHLNTAASVRIMLGERSIFNRDLLYGTVDDENNMPTVLMITILDSISKSTVRAMQRSEDKMNMNPAQEYSPIFNTLSTSYRVPVLCEHRMPSDAHDAVASSQKQATNC</sequence>
<dbReference type="OrthoDB" id="10347058at2759"/>
<feature type="compositionally biased region" description="Polar residues" evidence="1">
    <location>
        <begin position="38"/>
        <end position="50"/>
    </location>
</feature>